<dbReference type="EMBL" id="JBHUFF010000013">
    <property type="protein sequence ID" value="MFD1799584.1"/>
    <property type="molecule type" value="Genomic_DNA"/>
</dbReference>
<organism evidence="7 8">
    <name type="scientific">Carnobacterium antarcticum</name>
    <dbReference type="NCBI Taxonomy" id="2126436"/>
    <lineage>
        <taxon>Bacteria</taxon>
        <taxon>Bacillati</taxon>
        <taxon>Bacillota</taxon>
        <taxon>Bacilli</taxon>
        <taxon>Lactobacillales</taxon>
        <taxon>Carnobacteriaceae</taxon>
        <taxon>Carnobacterium</taxon>
    </lineage>
</organism>
<reference evidence="8" key="1">
    <citation type="journal article" date="2019" name="Int. J. Syst. Evol. Microbiol.">
        <title>The Global Catalogue of Microorganisms (GCM) 10K type strain sequencing project: providing services to taxonomists for standard genome sequencing and annotation.</title>
        <authorList>
            <consortium name="The Broad Institute Genomics Platform"/>
            <consortium name="The Broad Institute Genome Sequencing Center for Infectious Disease"/>
            <person name="Wu L."/>
            <person name="Ma J."/>
        </authorList>
    </citation>
    <scope>NUCLEOTIDE SEQUENCE [LARGE SCALE GENOMIC DNA]</scope>
    <source>
        <strain evidence="8">KCTC 42143</strain>
    </source>
</reference>
<evidence type="ECO:0000256" key="3">
    <source>
        <dbReference type="ARBA" id="ARBA00022729"/>
    </source>
</evidence>
<sequence>MKNKLMKMMVTVGMAGLFMAGCGTNSAKEDSYDQLVQEGEIIMGLDDTFAPMGFRDTNGEIVGFDVDLAKEVGERLGVTFNFQTVDWAMKETELNAGNIDVIWNGYTITEEREEKVAFSDPYLDNSQIIIVLEESPIQKKADLAGKTVAAQQTSSAVDAITADDSNIIKDFKNGEVLQYPSNNDVFNDLASGRSDAIVVDETLARYYMKQNADIAYRVLEEDFGKEEYAVGMRKADVKLKKAIDDSLAEMKTDGTYEKIYSKWFAE</sequence>
<name>A0ABW4NN49_9LACT</name>
<proteinExistence type="inferred from homology"/>
<dbReference type="Proteomes" id="UP001597285">
    <property type="component" value="Unassembled WGS sequence"/>
</dbReference>
<dbReference type="PROSITE" id="PS01039">
    <property type="entry name" value="SBP_BACTERIAL_3"/>
    <property type="match status" value="1"/>
</dbReference>
<dbReference type="Gene3D" id="3.40.190.10">
    <property type="entry name" value="Periplasmic binding protein-like II"/>
    <property type="match status" value="2"/>
</dbReference>
<dbReference type="InterPro" id="IPR001638">
    <property type="entry name" value="Solute-binding_3/MltF_N"/>
</dbReference>
<evidence type="ECO:0000256" key="2">
    <source>
        <dbReference type="ARBA" id="ARBA00010333"/>
    </source>
</evidence>
<comment type="subcellular location">
    <subcellularLocation>
        <location evidence="1">Cell envelope</location>
    </subcellularLocation>
</comment>
<evidence type="ECO:0000256" key="1">
    <source>
        <dbReference type="ARBA" id="ARBA00004196"/>
    </source>
</evidence>
<dbReference type="PANTHER" id="PTHR35936:SF34">
    <property type="entry name" value="ABC TRANSPORTER EXTRACELLULAR-BINDING PROTEIN YCKB-RELATED"/>
    <property type="match status" value="1"/>
</dbReference>
<evidence type="ECO:0000313" key="7">
    <source>
        <dbReference type="EMBL" id="MFD1799584.1"/>
    </source>
</evidence>
<dbReference type="SUPFAM" id="SSF53850">
    <property type="entry name" value="Periplasmic binding protein-like II"/>
    <property type="match status" value="1"/>
</dbReference>
<protein>
    <submittedName>
        <fullName evidence="7">Amino acid ABC transporter substrate-binding protein</fullName>
    </submittedName>
</protein>
<accession>A0ABW4NN49</accession>
<dbReference type="PANTHER" id="PTHR35936">
    <property type="entry name" value="MEMBRANE-BOUND LYTIC MUREIN TRANSGLYCOSYLASE F"/>
    <property type="match status" value="1"/>
</dbReference>
<feature type="domain" description="Solute-binding protein family 3/N-terminal" evidence="6">
    <location>
        <begin position="40"/>
        <end position="266"/>
    </location>
</feature>
<evidence type="ECO:0000259" key="6">
    <source>
        <dbReference type="SMART" id="SM00062"/>
    </source>
</evidence>
<comment type="similarity">
    <text evidence="2 4">Belongs to the bacterial solute-binding protein 3 family.</text>
</comment>
<gene>
    <name evidence="7" type="ORF">ACFSBK_06935</name>
</gene>
<feature type="signal peptide" evidence="5">
    <location>
        <begin position="1"/>
        <end position="27"/>
    </location>
</feature>
<dbReference type="Pfam" id="PF00497">
    <property type="entry name" value="SBP_bac_3"/>
    <property type="match status" value="1"/>
</dbReference>
<dbReference type="SMART" id="SM00062">
    <property type="entry name" value="PBPb"/>
    <property type="match status" value="1"/>
</dbReference>
<keyword evidence="8" id="KW-1185">Reference proteome</keyword>
<dbReference type="InterPro" id="IPR018313">
    <property type="entry name" value="SBP_3_CS"/>
</dbReference>
<keyword evidence="3 5" id="KW-0732">Signal</keyword>
<comment type="caution">
    <text evidence="7">The sequence shown here is derived from an EMBL/GenBank/DDBJ whole genome shotgun (WGS) entry which is preliminary data.</text>
</comment>
<dbReference type="RefSeq" id="WP_058918233.1">
    <property type="nucleotide sequence ID" value="NZ_JBHSQC010000025.1"/>
</dbReference>
<evidence type="ECO:0000256" key="5">
    <source>
        <dbReference type="SAM" id="SignalP"/>
    </source>
</evidence>
<feature type="chain" id="PRO_5046951712" evidence="5">
    <location>
        <begin position="28"/>
        <end position="266"/>
    </location>
</feature>
<dbReference type="PROSITE" id="PS51257">
    <property type="entry name" value="PROKAR_LIPOPROTEIN"/>
    <property type="match status" value="1"/>
</dbReference>
<dbReference type="CDD" id="cd00996">
    <property type="entry name" value="PBP2_AatB_like"/>
    <property type="match status" value="1"/>
</dbReference>
<evidence type="ECO:0000313" key="8">
    <source>
        <dbReference type="Proteomes" id="UP001597285"/>
    </source>
</evidence>
<evidence type="ECO:0000256" key="4">
    <source>
        <dbReference type="RuleBase" id="RU003744"/>
    </source>
</evidence>